<dbReference type="Pfam" id="PF04820">
    <property type="entry name" value="Trp_halogenase"/>
    <property type="match status" value="2"/>
</dbReference>
<dbReference type="InterPro" id="IPR050816">
    <property type="entry name" value="Flavin-dep_Halogenase_NPB"/>
</dbReference>
<keyword evidence="2" id="KW-1185">Reference proteome</keyword>
<dbReference type="SUPFAM" id="SSF51905">
    <property type="entry name" value="FAD/NAD(P)-binding domain"/>
    <property type="match status" value="1"/>
</dbReference>
<comment type="caution">
    <text evidence="1">The sequence shown here is derived from an EMBL/GenBank/DDBJ whole genome shotgun (WGS) entry which is preliminary data.</text>
</comment>
<dbReference type="Gene3D" id="3.50.50.60">
    <property type="entry name" value="FAD/NAD(P)-binding domain"/>
    <property type="match status" value="1"/>
</dbReference>
<dbReference type="GO" id="GO:0004497">
    <property type="term" value="F:monooxygenase activity"/>
    <property type="evidence" value="ECO:0007669"/>
    <property type="project" value="InterPro"/>
</dbReference>
<dbReference type="InterPro" id="IPR006905">
    <property type="entry name" value="Flavin_halogenase"/>
</dbReference>
<gene>
    <name evidence="1" type="ORF">PPSIR1_04558</name>
</gene>
<organism evidence="1 2">
    <name type="scientific">Plesiocystis pacifica SIR-1</name>
    <dbReference type="NCBI Taxonomy" id="391625"/>
    <lineage>
        <taxon>Bacteria</taxon>
        <taxon>Pseudomonadati</taxon>
        <taxon>Myxococcota</taxon>
        <taxon>Polyangia</taxon>
        <taxon>Nannocystales</taxon>
        <taxon>Nannocystaceae</taxon>
        <taxon>Plesiocystis</taxon>
    </lineage>
</organism>
<proteinExistence type="predicted"/>
<dbReference type="EMBL" id="ABCS01000057">
    <property type="protein sequence ID" value="EDM76850.1"/>
    <property type="molecule type" value="Genomic_DNA"/>
</dbReference>
<evidence type="ECO:0000313" key="2">
    <source>
        <dbReference type="Proteomes" id="UP000005801"/>
    </source>
</evidence>
<sequence length="406" mass="44473">MFGAVEDVIVIGAGPAGSAAANLLAQGGHRVLVLEAAYFPRFHIGESLLPSELAITERLGVDLDGVPFLRKRGAVFIDERDGRRATFSFDEGLPGTPDHAHQVDRATFDHELLRAAERAGALVLQGHRVVEVEVGDRDVRVVADIVDERGRATGESFEAKGRYLVDASGQKALLARRDHTLEPYRDFGRAAAFCRFDGLRPEIVAELHERGDIIVKIIEDGWMWAIPMLEGLSVGLVKTTGRMRPQLLVDAVAGSPLLSRLTKDARRGPVGLAGNFSYRNVTPYGARYACIGDAAHFLDPVFSSGVALALAGAERLADHLAPALTQGREADPKLMVEAEAEMAVAYEAFRRFIHRFYHTRLVDNVLLGNHHTGQNFRAGVISVLAADVWRDDNPFQNMLLRARRYG</sequence>
<dbReference type="PANTHER" id="PTHR43747">
    <property type="entry name" value="FAD-BINDING PROTEIN"/>
    <property type="match status" value="1"/>
</dbReference>
<dbReference type="eggNOG" id="COG0644">
    <property type="taxonomic scope" value="Bacteria"/>
</dbReference>
<dbReference type="AlphaFoldDB" id="A6GBE1"/>
<dbReference type="PANTHER" id="PTHR43747:SF1">
    <property type="entry name" value="SLR1998 PROTEIN"/>
    <property type="match status" value="1"/>
</dbReference>
<dbReference type="RefSeq" id="WP_006974032.1">
    <property type="nucleotide sequence ID" value="NZ_ABCS01000057.1"/>
</dbReference>
<dbReference type="PRINTS" id="PR00420">
    <property type="entry name" value="RNGMNOXGNASE"/>
</dbReference>
<dbReference type="STRING" id="391625.PPSIR1_04558"/>
<evidence type="ECO:0000313" key="1">
    <source>
        <dbReference type="EMBL" id="EDM76850.1"/>
    </source>
</evidence>
<name>A6GBE1_9BACT</name>
<accession>A6GBE1</accession>
<dbReference type="Proteomes" id="UP000005801">
    <property type="component" value="Unassembled WGS sequence"/>
</dbReference>
<dbReference type="InterPro" id="IPR036188">
    <property type="entry name" value="FAD/NAD-bd_sf"/>
</dbReference>
<dbReference type="OrthoDB" id="9799983at2"/>
<protein>
    <submittedName>
        <fullName evidence="1">Hydroxylase</fullName>
    </submittedName>
</protein>
<reference evidence="1 2" key="1">
    <citation type="submission" date="2007-06" db="EMBL/GenBank/DDBJ databases">
        <authorList>
            <person name="Shimkets L."/>
            <person name="Ferriera S."/>
            <person name="Johnson J."/>
            <person name="Kravitz S."/>
            <person name="Beeson K."/>
            <person name="Sutton G."/>
            <person name="Rogers Y.-H."/>
            <person name="Friedman R."/>
            <person name="Frazier M."/>
            <person name="Venter J.C."/>
        </authorList>
    </citation>
    <scope>NUCLEOTIDE SEQUENCE [LARGE SCALE GENOMIC DNA]</scope>
    <source>
        <strain evidence="1 2">SIR-1</strain>
    </source>
</reference>